<accession>A0A6L2KT44</accession>
<name>A0A6L2KT44_TANCI</name>
<dbReference type="AlphaFoldDB" id="A0A6L2KT44"/>
<feature type="compositionally biased region" description="Low complexity" evidence="1">
    <location>
        <begin position="716"/>
        <end position="734"/>
    </location>
</feature>
<gene>
    <name evidence="2" type="ORF">Tci_024731</name>
</gene>
<feature type="region of interest" description="Disordered" evidence="1">
    <location>
        <begin position="38"/>
        <end position="120"/>
    </location>
</feature>
<feature type="region of interest" description="Disordered" evidence="1">
    <location>
        <begin position="322"/>
        <end position="392"/>
    </location>
</feature>
<feature type="region of interest" description="Disordered" evidence="1">
    <location>
        <begin position="690"/>
        <end position="709"/>
    </location>
</feature>
<feature type="region of interest" description="Disordered" evidence="1">
    <location>
        <begin position="716"/>
        <end position="736"/>
    </location>
</feature>
<feature type="compositionally biased region" description="Acidic residues" evidence="1">
    <location>
        <begin position="71"/>
        <end position="80"/>
    </location>
</feature>
<evidence type="ECO:0000256" key="1">
    <source>
        <dbReference type="SAM" id="MobiDB-lite"/>
    </source>
</evidence>
<feature type="compositionally biased region" description="Basic and acidic residues" evidence="1">
    <location>
        <begin position="38"/>
        <end position="47"/>
    </location>
</feature>
<reference evidence="2" key="1">
    <citation type="journal article" date="2019" name="Sci. Rep.">
        <title>Draft genome of Tanacetum cinerariifolium, the natural source of mosquito coil.</title>
        <authorList>
            <person name="Yamashiro T."/>
            <person name="Shiraishi A."/>
            <person name="Satake H."/>
            <person name="Nakayama K."/>
        </authorList>
    </citation>
    <scope>NUCLEOTIDE SEQUENCE</scope>
</reference>
<proteinExistence type="predicted"/>
<feature type="compositionally biased region" description="Low complexity" evidence="1">
    <location>
        <begin position="50"/>
        <end position="61"/>
    </location>
</feature>
<evidence type="ECO:0000313" key="2">
    <source>
        <dbReference type="EMBL" id="GEU52753.1"/>
    </source>
</evidence>
<protein>
    <submittedName>
        <fullName evidence="2">Uncharacterized protein</fullName>
    </submittedName>
</protein>
<organism evidence="2">
    <name type="scientific">Tanacetum cinerariifolium</name>
    <name type="common">Dalmatian daisy</name>
    <name type="synonym">Chrysanthemum cinerariifolium</name>
    <dbReference type="NCBI Taxonomy" id="118510"/>
    <lineage>
        <taxon>Eukaryota</taxon>
        <taxon>Viridiplantae</taxon>
        <taxon>Streptophyta</taxon>
        <taxon>Embryophyta</taxon>
        <taxon>Tracheophyta</taxon>
        <taxon>Spermatophyta</taxon>
        <taxon>Magnoliopsida</taxon>
        <taxon>eudicotyledons</taxon>
        <taxon>Gunneridae</taxon>
        <taxon>Pentapetalae</taxon>
        <taxon>asterids</taxon>
        <taxon>campanulids</taxon>
        <taxon>Asterales</taxon>
        <taxon>Asteraceae</taxon>
        <taxon>Asteroideae</taxon>
        <taxon>Anthemideae</taxon>
        <taxon>Anthemidinae</taxon>
        <taxon>Tanacetum</taxon>
    </lineage>
</organism>
<feature type="compositionally biased region" description="Basic and acidic residues" evidence="1">
    <location>
        <begin position="322"/>
        <end position="338"/>
    </location>
</feature>
<feature type="compositionally biased region" description="Basic and acidic residues" evidence="1">
    <location>
        <begin position="81"/>
        <end position="98"/>
    </location>
</feature>
<dbReference type="EMBL" id="BKCJ010003064">
    <property type="protein sequence ID" value="GEU52753.1"/>
    <property type="molecule type" value="Genomic_DNA"/>
</dbReference>
<comment type="caution">
    <text evidence="2">The sequence shown here is derived from an EMBL/GenBank/DDBJ whole genome shotgun (WGS) entry which is preliminary data.</text>
</comment>
<sequence length="1073" mass="119635">MYYNQNVDFVKLLWEDFMFQVDNKDFKKQEKISVEKAIKRSKREIDIHQAGGSSEGAGLESNVPNEPKGDSDDDDDDQQADDERTKSDNDKAADLNKTDDEEEDEFVHTPDDYVPTNDENIDDEEYDRINEEMYNDVNVELKDIELEAPATTIPPHILPFIPFPQQSTLIPTPITEETILTTSAPDSETLYAIHQRLSDLENEVKTLKNVDHRSAIHATIKSEVPSIVKEYLETSLDDTLHKKSAVNIRKIKMEQARKQQETKYTITSFDTAELQEFYQKRTLFETMTKTKSFNKNTKHKALYHAFMESIFEDEDVIDKGVVDKSKKRKPDDADKDEGPLAGSNQGLKRKKTSNDAELSKKVKSTKTSKGTTKLQPKSTDKSEQAEETVFDAGDAQVLQNLVEDMGNTNEPPVVNADPKDWFKKPERPPSLGPKWNKCKTFDNKPTQKWLSDLSKEKKSSKTFNDLMSTPIDFSAFSMNRLLLLPFRFTLAIVKNTLFLELSFLFSAAAYFAMDSSLSQSGFFLIDRHAILDAIVWRHPGATIDDPWPSVGSFNMANMRRLSAHVIKLKGMPKGVLVLSGLSHAWKSRVMSLAFEELHLDVRSTLQRLPFYRAPPATADAIILDPTLKDLAIGTSTSKIVATAEAFQKRKASTSGATSSHVAKRTSNDDDSWVEIPLVTPLCFAAMISSSGNQGRSSAAPTAEDSRGKGIMVDDAAAPSAGASRSRPSSRPAPSFRDVSSDAIHTHFFPFSAGPYYATYHVDGVSGNCEFTREDWDAPYRPTFEVLTKELPANMSVLHCMMMSDGGELLARYRGLNQSHYEYVLSIDSRLKGYEEKVASLTRSKAKGNERKKKIKSLTKSVDNFHSEVARLSTALNQATVLEAEKDEEILRGTSSLAASAGFEHGLIMYHTKDEFAAVLKKMDNFMPGAQDRLAKASLLVAQTNYAFLNKIFEHVTEPLSVILQLDPEKLVHSANVLALREHNEEMVNVEVDGLDQKITDDIATVKSRHAFVQGISVALDDAMKLEEVGLGHVSFNPNYVVVALSAHEKGPFSVKGGGRGIPENTFCSELGEN</sequence>
<feature type="compositionally biased region" description="Polar residues" evidence="1">
    <location>
        <begin position="690"/>
        <end position="699"/>
    </location>
</feature>